<dbReference type="InterPro" id="IPR050680">
    <property type="entry name" value="YpeA/RimI_acetyltransf"/>
</dbReference>
<dbReference type="CDD" id="cd04301">
    <property type="entry name" value="NAT_SF"/>
    <property type="match status" value="1"/>
</dbReference>
<comment type="caution">
    <text evidence="4">The sequence shown here is derived from an EMBL/GenBank/DDBJ whole genome shotgun (WGS) entry which is preliminary data.</text>
</comment>
<dbReference type="Gene3D" id="3.40.630.30">
    <property type="match status" value="1"/>
</dbReference>
<sequence>MGTSTIGIRLLTADDWETFRRIRLRALADTPQFFGSTLADAQARTEQGWRAVLSERVQYVAVADGVELGTVGDGVELGAVGAGVELGTVGAMRDAERGGLHLVSMWVAPEARGTGVSDLLVEAVLDWADTAGSPPVWLEVADGNTVAERLYLRHGFVRTGVTGPVAPDDPRLEHELVRRR</sequence>
<protein>
    <recommendedName>
        <fullName evidence="3">N-acetyltransferase domain-containing protein</fullName>
    </recommendedName>
</protein>
<evidence type="ECO:0000313" key="5">
    <source>
        <dbReference type="Proteomes" id="UP000031364"/>
    </source>
</evidence>
<gene>
    <name evidence="4" type="ORF">FG87_27340</name>
</gene>
<dbReference type="InterPro" id="IPR016181">
    <property type="entry name" value="Acyl_CoA_acyltransferase"/>
</dbReference>
<dbReference type="RefSeq" id="WP_043676280.1">
    <property type="nucleotide sequence ID" value="NZ_BDCI01000035.1"/>
</dbReference>
<name>A0ABR4ZA31_9NOCA</name>
<reference evidence="4 5" key="1">
    <citation type="journal article" date="2014" name="Int. J. Syst. Evol. Microbiol.">
        <title>Nocardia vulneris sp. nov., isolated from wounds of human patients in North America.</title>
        <authorList>
            <person name="Lasker B.A."/>
            <person name="Bell M."/>
            <person name="Klenk H.P."/>
            <person name="Sproer C."/>
            <person name="Schumann C."/>
            <person name="Schumann P."/>
            <person name="Brown J.M."/>
        </authorList>
    </citation>
    <scope>NUCLEOTIDE SEQUENCE [LARGE SCALE GENOMIC DNA]</scope>
    <source>
        <strain evidence="4 5">W9851</strain>
    </source>
</reference>
<accession>A0ABR4ZA31</accession>
<dbReference type="PROSITE" id="PS51186">
    <property type="entry name" value="GNAT"/>
    <property type="match status" value="1"/>
</dbReference>
<evidence type="ECO:0000256" key="2">
    <source>
        <dbReference type="ARBA" id="ARBA00023315"/>
    </source>
</evidence>
<evidence type="ECO:0000259" key="3">
    <source>
        <dbReference type="PROSITE" id="PS51186"/>
    </source>
</evidence>
<dbReference type="EMBL" id="JNFP01000036">
    <property type="protein sequence ID" value="KIA62131.1"/>
    <property type="molecule type" value="Genomic_DNA"/>
</dbReference>
<evidence type="ECO:0000313" key="4">
    <source>
        <dbReference type="EMBL" id="KIA62131.1"/>
    </source>
</evidence>
<dbReference type="Pfam" id="PF00583">
    <property type="entry name" value="Acetyltransf_1"/>
    <property type="match status" value="1"/>
</dbReference>
<dbReference type="PANTHER" id="PTHR43420">
    <property type="entry name" value="ACETYLTRANSFERASE"/>
    <property type="match status" value="1"/>
</dbReference>
<dbReference type="Proteomes" id="UP000031364">
    <property type="component" value="Unassembled WGS sequence"/>
</dbReference>
<dbReference type="PANTHER" id="PTHR43420:SF44">
    <property type="entry name" value="ACETYLTRANSFERASE YPEA"/>
    <property type="match status" value="1"/>
</dbReference>
<organism evidence="4 5">
    <name type="scientific">Nocardia vulneris</name>
    <dbReference type="NCBI Taxonomy" id="1141657"/>
    <lineage>
        <taxon>Bacteria</taxon>
        <taxon>Bacillati</taxon>
        <taxon>Actinomycetota</taxon>
        <taxon>Actinomycetes</taxon>
        <taxon>Mycobacteriales</taxon>
        <taxon>Nocardiaceae</taxon>
        <taxon>Nocardia</taxon>
    </lineage>
</organism>
<keyword evidence="2" id="KW-0012">Acyltransferase</keyword>
<keyword evidence="1" id="KW-0808">Transferase</keyword>
<evidence type="ECO:0000256" key="1">
    <source>
        <dbReference type="ARBA" id="ARBA00022679"/>
    </source>
</evidence>
<dbReference type="SUPFAM" id="SSF55729">
    <property type="entry name" value="Acyl-CoA N-acyltransferases (Nat)"/>
    <property type="match status" value="1"/>
</dbReference>
<proteinExistence type="predicted"/>
<feature type="domain" description="N-acetyltransferase" evidence="3">
    <location>
        <begin position="6"/>
        <end position="177"/>
    </location>
</feature>
<keyword evidence="5" id="KW-1185">Reference proteome</keyword>
<dbReference type="InterPro" id="IPR000182">
    <property type="entry name" value="GNAT_dom"/>
</dbReference>